<dbReference type="RefSeq" id="WP_165822971.1">
    <property type="nucleotide sequence ID" value="NZ_JACHVZ010000006.1"/>
</dbReference>
<name>A0ABR6FKS3_9BURK</name>
<keyword evidence="3" id="KW-1185">Reference proteome</keyword>
<dbReference type="PANTHER" id="PTHR43798">
    <property type="entry name" value="MONOACYLGLYCEROL LIPASE"/>
    <property type="match status" value="1"/>
</dbReference>
<dbReference type="EC" id="3.1.1.24" evidence="2"/>
<dbReference type="InterPro" id="IPR000639">
    <property type="entry name" value="Epox_hydrolase-like"/>
</dbReference>
<feature type="domain" description="AB hydrolase-1" evidence="1">
    <location>
        <begin position="29"/>
        <end position="255"/>
    </location>
</feature>
<dbReference type="InterPro" id="IPR029058">
    <property type="entry name" value="AB_hydrolase_fold"/>
</dbReference>
<dbReference type="PRINTS" id="PR00111">
    <property type="entry name" value="ABHYDROLASE"/>
</dbReference>
<evidence type="ECO:0000313" key="2">
    <source>
        <dbReference type="EMBL" id="MBB2927993.1"/>
    </source>
</evidence>
<dbReference type="SUPFAM" id="SSF53474">
    <property type="entry name" value="alpha/beta-Hydrolases"/>
    <property type="match status" value="1"/>
</dbReference>
<gene>
    <name evidence="2" type="ORF">FHX59_002414</name>
</gene>
<evidence type="ECO:0000313" key="3">
    <source>
        <dbReference type="Proteomes" id="UP000533533"/>
    </source>
</evidence>
<dbReference type="Gene3D" id="3.40.50.1820">
    <property type="entry name" value="alpha/beta hydrolase"/>
    <property type="match status" value="1"/>
</dbReference>
<accession>A0ABR6FKS3</accession>
<dbReference type="Proteomes" id="UP000533533">
    <property type="component" value="Unassembled WGS sequence"/>
</dbReference>
<keyword evidence="2" id="KW-0378">Hydrolase</keyword>
<protein>
    <submittedName>
        <fullName evidence="2">3-oxoadipate enol-lactonase</fullName>
        <ecNumber evidence="2">3.1.1.24</ecNumber>
    </submittedName>
</protein>
<comment type="caution">
    <text evidence="2">The sequence shown here is derived from an EMBL/GenBank/DDBJ whole genome shotgun (WGS) entry which is preliminary data.</text>
</comment>
<reference evidence="2 3" key="1">
    <citation type="submission" date="2020-08" db="EMBL/GenBank/DDBJ databases">
        <title>Genomic Encyclopedia of Type Strains, Phase IV (KMG-V): Genome sequencing to study the core and pangenomes of soil and plant-associated prokaryotes.</title>
        <authorList>
            <person name="Whitman W."/>
        </authorList>
    </citation>
    <scope>NUCLEOTIDE SEQUENCE [LARGE SCALE GENOMIC DNA]</scope>
    <source>
        <strain evidence="2 3">SRMrh-85</strain>
    </source>
</reference>
<dbReference type="PRINTS" id="PR00412">
    <property type="entry name" value="EPOXHYDRLASE"/>
</dbReference>
<proteinExistence type="predicted"/>
<organism evidence="2 3">
    <name type="scientific">Paraburkholderia silvatlantica</name>
    <dbReference type="NCBI Taxonomy" id="321895"/>
    <lineage>
        <taxon>Bacteria</taxon>
        <taxon>Pseudomonadati</taxon>
        <taxon>Pseudomonadota</taxon>
        <taxon>Betaproteobacteria</taxon>
        <taxon>Burkholderiales</taxon>
        <taxon>Burkholderiaceae</taxon>
        <taxon>Paraburkholderia</taxon>
    </lineage>
</organism>
<dbReference type="GO" id="GO:0047570">
    <property type="term" value="F:3-oxoadipate enol-lactonase activity"/>
    <property type="evidence" value="ECO:0007669"/>
    <property type="project" value="UniProtKB-EC"/>
</dbReference>
<dbReference type="EMBL" id="JACHVZ010000006">
    <property type="protein sequence ID" value="MBB2927993.1"/>
    <property type="molecule type" value="Genomic_DNA"/>
</dbReference>
<dbReference type="Pfam" id="PF00561">
    <property type="entry name" value="Abhydrolase_1"/>
    <property type="match status" value="1"/>
</dbReference>
<dbReference type="InterPro" id="IPR000073">
    <property type="entry name" value="AB_hydrolase_1"/>
</dbReference>
<sequence>MSTVSTVLGPIHVDDQGSACGEPVALLWPSLFTDHQMWGHQVAALRTAGWRTLAVDPPGHGLSPGPGRTFTMDECAEAVVQVLDAMGVFTPVVLFGASWGGIVAPRAALRIPDRVKGLVLFNTTAERPTWFSRANCTLLTLLLALPILDRMVDHMIMSRNLAPATRVHQPQLGANLASRFRSWDRNAVINTVRSVLVDRDGALDRLSSLKVPVLIVSGEQDTVLPSIFSRRIAQTIPNARHVEVSGAAHLVALEQPLVANTLILDFKG</sequence>
<evidence type="ECO:0000259" key="1">
    <source>
        <dbReference type="Pfam" id="PF00561"/>
    </source>
</evidence>
<dbReference type="InterPro" id="IPR050266">
    <property type="entry name" value="AB_hydrolase_sf"/>
</dbReference>